<dbReference type="Proteomes" id="UP001164748">
    <property type="component" value="Plasmid unnamed"/>
</dbReference>
<geneLocation type="plasmid" evidence="1 2">
    <name>unnamed</name>
</geneLocation>
<evidence type="ECO:0000313" key="1">
    <source>
        <dbReference type="EMBL" id="WBA10328.1"/>
    </source>
</evidence>
<accession>A0AA47KP34</accession>
<proteinExistence type="predicted"/>
<dbReference type="EMBL" id="CP114589">
    <property type="protein sequence ID" value="WBA10328.1"/>
    <property type="molecule type" value="Genomic_DNA"/>
</dbReference>
<name>A0AA47KP34_9GAMM</name>
<gene>
    <name evidence="1" type="ORF">N8M53_13300</name>
</gene>
<dbReference type="RefSeq" id="WP_269580349.1">
    <property type="nucleotide sequence ID" value="NZ_CP114589.1"/>
</dbReference>
<organism evidence="1 2">
    <name type="scientific">Salinivibrio kushneri</name>
    <dbReference type="NCBI Taxonomy" id="1908198"/>
    <lineage>
        <taxon>Bacteria</taxon>
        <taxon>Pseudomonadati</taxon>
        <taxon>Pseudomonadota</taxon>
        <taxon>Gammaproteobacteria</taxon>
        <taxon>Vibrionales</taxon>
        <taxon>Vibrionaceae</taxon>
        <taxon>Salinivibrio</taxon>
    </lineage>
</organism>
<reference evidence="1" key="1">
    <citation type="submission" date="2022-09" db="EMBL/GenBank/DDBJ databases">
        <authorList>
            <person name="Li Z.-J."/>
        </authorList>
    </citation>
    <scope>NUCLEOTIDE SEQUENCE</scope>
    <source>
        <strain evidence="1">TGB11</strain>
        <plasmid evidence="1">unnamed</plasmid>
    </source>
</reference>
<sequence>MFAWLSGLFEKEQLQSFVWVRDIMASNPKGSYAKYKKYYDRHVDRILKGYHKDFLRFEKFAARNYKYSDQSIFMAIKVANYAYQLGQLKVAACITAAVISACNRAKKGESQVHPKLYRATVVLHKKVLETGKAKKAEPPKEPA</sequence>
<protein>
    <submittedName>
        <fullName evidence="1">Uncharacterized protein</fullName>
    </submittedName>
</protein>
<evidence type="ECO:0000313" key="2">
    <source>
        <dbReference type="Proteomes" id="UP001164748"/>
    </source>
</evidence>
<keyword evidence="1" id="KW-0614">Plasmid</keyword>
<dbReference type="AlphaFoldDB" id="A0AA47KP34"/>